<dbReference type="RefSeq" id="WP_388105889.1">
    <property type="nucleotide sequence ID" value="NZ_JBIAHM010000004.1"/>
</dbReference>
<dbReference type="PROSITE" id="PS51318">
    <property type="entry name" value="TAT"/>
    <property type="match status" value="1"/>
</dbReference>
<gene>
    <name evidence="1" type="ORF">ACFYNQ_14580</name>
</gene>
<comment type="caution">
    <text evidence="1">The sequence shown here is derived from an EMBL/GenBank/DDBJ whole genome shotgun (WGS) entry which is preliminary data.</text>
</comment>
<evidence type="ECO:0000313" key="1">
    <source>
        <dbReference type="EMBL" id="MFE9599792.1"/>
    </source>
</evidence>
<accession>A0ABW6M180</accession>
<name>A0ABW6M180_9ACTN</name>
<keyword evidence="2" id="KW-1185">Reference proteome</keyword>
<proteinExistence type="predicted"/>
<sequence length="318" mass="33695">MSPSLDRRRFLGSAAALGGAALLGGTVQTATAHADGLRTVTGFQLPDGFMPEGIIIRSRPYAYVGSLVNGDIYRASLRTGRGSVISKGLGSGHAAAGLQLDRYDRLFVCGVDSGEVRTVDTRTGEIEKVYTPGGFVNDVSLTPGAAWFTDSLNAQIFRLSLGEHGKPGEITAVPLTGDWEQGPSRTANGICHTPDGSALLMANNYADGGCLMRVDPRTGVATLVDLGDAKLPGGDGVLLVGRVVYVTQPQQNLIDVFRLNGSGTKGKAIGRITDSRFDIPTTVAAWQDKLYLPNNRIGKERTPATWDDVVQVDQLRPV</sequence>
<protein>
    <submittedName>
        <fullName evidence="1">Superoxide dismutase</fullName>
    </submittedName>
</protein>
<dbReference type="InterPro" id="IPR011042">
    <property type="entry name" value="6-blade_b-propeller_TolB-like"/>
</dbReference>
<dbReference type="EMBL" id="JBIAHM010000004">
    <property type="protein sequence ID" value="MFE9599792.1"/>
    <property type="molecule type" value="Genomic_DNA"/>
</dbReference>
<dbReference type="InterPro" id="IPR006311">
    <property type="entry name" value="TAT_signal"/>
</dbReference>
<organism evidence="1 2">
    <name type="scientific">Streptomyces hokutonensis</name>
    <dbReference type="NCBI Taxonomy" id="1306990"/>
    <lineage>
        <taxon>Bacteria</taxon>
        <taxon>Bacillati</taxon>
        <taxon>Actinomycetota</taxon>
        <taxon>Actinomycetes</taxon>
        <taxon>Kitasatosporales</taxon>
        <taxon>Streptomycetaceae</taxon>
        <taxon>Streptomyces</taxon>
    </lineage>
</organism>
<dbReference type="Gene3D" id="2.120.10.30">
    <property type="entry name" value="TolB, C-terminal domain"/>
    <property type="match status" value="1"/>
</dbReference>
<reference evidence="1 2" key="1">
    <citation type="submission" date="2024-10" db="EMBL/GenBank/DDBJ databases">
        <title>The Natural Products Discovery Center: Release of the First 8490 Sequenced Strains for Exploring Actinobacteria Biosynthetic Diversity.</title>
        <authorList>
            <person name="Kalkreuter E."/>
            <person name="Kautsar S.A."/>
            <person name="Yang D."/>
            <person name="Bader C.D."/>
            <person name="Teijaro C.N."/>
            <person name="Fluegel L."/>
            <person name="Davis C.M."/>
            <person name="Simpson J.R."/>
            <person name="Lauterbach L."/>
            <person name="Steele A.D."/>
            <person name="Gui C."/>
            <person name="Meng S."/>
            <person name="Li G."/>
            <person name="Viehrig K."/>
            <person name="Ye F."/>
            <person name="Su P."/>
            <person name="Kiefer A.F."/>
            <person name="Nichols A."/>
            <person name="Cepeda A.J."/>
            <person name="Yan W."/>
            <person name="Fan B."/>
            <person name="Jiang Y."/>
            <person name="Adhikari A."/>
            <person name="Zheng C.-J."/>
            <person name="Schuster L."/>
            <person name="Cowan T.M."/>
            <person name="Smanski M.J."/>
            <person name="Chevrette M.G."/>
            <person name="De Carvalho L.P.S."/>
            <person name="Shen B."/>
        </authorList>
    </citation>
    <scope>NUCLEOTIDE SEQUENCE [LARGE SCALE GENOMIC DNA]</scope>
    <source>
        <strain evidence="1 2">NPDC006488</strain>
    </source>
</reference>
<dbReference type="Proteomes" id="UP001601303">
    <property type="component" value="Unassembled WGS sequence"/>
</dbReference>
<evidence type="ECO:0000313" key="2">
    <source>
        <dbReference type="Proteomes" id="UP001601303"/>
    </source>
</evidence>
<dbReference type="SUPFAM" id="SSF101898">
    <property type="entry name" value="NHL repeat"/>
    <property type="match status" value="1"/>
</dbReference>